<keyword evidence="6" id="KW-0067">ATP-binding</keyword>
<organism evidence="10 11">
    <name type="scientific">Pediococcus stilesii</name>
    <dbReference type="NCBI Taxonomy" id="331679"/>
    <lineage>
        <taxon>Bacteria</taxon>
        <taxon>Bacillati</taxon>
        <taxon>Bacillota</taxon>
        <taxon>Bacilli</taxon>
        <taxon>Lactobacillales</taxon>
        <taxon>Lactobacillaceae</taxon>
        <taxon>Pediococcus</taxon>
    </lineage>
</organism>
<evidence type="ECO:0000259" key="9">
    <source>
        <dbReference type="PROSITE" id="PS50146"/>
    </source>
</evidence>
<evidence type="ECO:0000313" key="11">
    <source>
        <dbReference type="Proteomes" id="UP000051859"/>
    </source>
</evidence>
<keyword evidence="5 10" id="KW-0418">Kinase</keyword>
<dbReference type="InterPro" id="IPR045540">
    <property type="entry name" value="YegS/DAGK_C"/>
</dbReference>
<dbReference type="STRING" id="331679.IV81_GL001631"/>
<dbReference type="GO" id="GO:0016301">
    <property type="term" value="F:kinase activity"/>
    <property type="evidence" value="ECO:0007669"/>
    <property type="project" value="UniProtKB-KW"/>
</dbReference>
<dbReference type="InterPro" id="IPR001206">
    <property type="entry name" value="Diacylglycerol_kinase_cat_dom"/>
</dbReference>
<evidence type="ECO:0000256" key="4">
    <source>
        <dbReference type="ARBA" id="ARBA00022741"/>
    </source>
</evidence>
<evidence type="ECO:0000256" key="6">
    <source>
        <dbReference type="ARBA" id="ARBA00022840"/>
    </source>
</evidence>
<keyword evidence="11" id="KW-1185">Reference proteome</keyword>
<dbReference type="SMART" id="SM00046">
    <property type="entry name" value="DAGKc"/>
    <property type="match status" value="1"/>
</dbReference>
<dbReference type="Gene3D" id="2.60.200.40">
    <property type="match status" value="1"/>
</dbReference>
<dbReference type="InterPro" id="IPR005218">
    <property type="entry name" value="Diacylglycerol/lipid_kinase"/>
</dbReference>
<dbReference type="EMBL" id="JQBX01000007">
    <property type="protein sequence ID" value="KRN94214.1"/>
    <property type="molecule type" value="Genomic_DNA"/>
</dbReference>
<evidence type="ECO:0000256" key="7">
    <source>
        <dbReference type="ARBA" id="ARBA00023209"/>
    </source>
</evidence>
<comment type="caution">
    <text evidence="10">The sequence shown here is derived from an EMBL/GenBank/DDBJ whole genome shotgun (WGS) entry which is preliminary data.</text>
</comment>
<sequence length="315" mass="35699">MDEKTNYYFIVNKWAGARHSVQTWDKLHQYLLQNEVQFERAITEYPKHATELAQKFADEHPTNWVIVALGGDGTLLEVLNGVQHSKNKIPIGYIPAGSGNDFARAVGLARDPYQALQQLIQTTAPIELDVGVYQDQNNQIEHYFSNNIGIGFDANVVYQANRGQKLKLSKWHLESAAYASALLKTLITQKGFPLNITIDGEKYEFPNAFVVSLTNIKYFGGGIGIAPLAQMTDGKIDVVITEKLNIFRFIRLFTKLLINGKHLEMSNVFFKTGRQIQVQSFSAEHGQVNGEDLPKQNFDLKIWTTKQNFWFTNQI</sequence>
<name>A0A0R2L324_9LACO</name>
<keyword evidence="7" id="KW-0594">Phospholipid biosynthesis</keyword>
<dbReference type="RefSeq" id="WP_057802637.1">
    <property type="nucleotide sequence ID" value="NZ_JQBX01000007.1"/>
</dbReference>
<dbReference type="Pfam" id="PF00781">
    <property type="entry name" value="DAGK_cat"/>
    <property type="match status" value="1"/>
</dbReference>
<proteinExistence type="inferred from homology"/>
<keyword evidence="7" id="KW-0444">Lipid biosynthesis</keyword>
<dbReference type="InterPro" id="IPR016064">
    <property type="entry name" value="NAD/diacylglycerol_kinase_sf"/>
</dbReference>
<comment type="similarity">
    <text evidence="2">Belongs to the diacylglycerol/lipid kinase family.</text>
</comment>
<dbReference type="PANTHER" id="PTHR12358">
    <property type="entry name" value="SPHINGOSINE KINASE"/>
    <property type="match status" value="1"/>
</dbReference>
<gene>
    <name evidence="10" type="ORF">IV81_GL001631</name>
</gene>
<evidence type="ECO:0000256" key="8">
    <source>
        <dbReference type="ARBA" id="ARBA00023264"/>
    </source>
</evidence>
<evidence type="ECO:0000256" key="2">
    <source>
        <dbReference type="ARBA" id="ARBA00005983"/>
    </source>
</evidence>
<evidence type="ECO:0000256" key="3">
    <source>
        <dbReference type="ARBA" id="ARBA00022679"/>
    </source>
</evidence>
<dbReference type="SUPFAM" id="SSF111331">
    <property type="entry name" value="NAD kinase/diacylglycerol kinase-like"/>
    <property type="match status" value="1"/>
</dbReference>
<dbReference type="GO" id="GO:0005524">
    <property type="term" value="F:ATP binding"/>
    <property type="evidence" value="ECO:0007669"/>
    <property type="project" value="UniProtKB-KW"/>
</dbReference>
<evidence type="ECO:0000313" key="10">
    <source>
        <dbReference type="EMBL" id="KRN94214.1"/>
    </source>
</evidence>
<keyword evidence="8" id="KW-1208">Phospholipid metabolism</keyword>
<evidence type="ECO:0000256" key="1">
    <source>
        <dbReference type="ARBA" id="ARBA00001946"/>
    </source>
</evidence>
<dbReference type="GO" id="GO:0008654">
    <property type="term" value="P:phospholipid biosynthetic process"/>
    <property type="evidence" value="ECO:0007669"/>
    <property type="project" value="UniProtKB-KW"/>
</dbReference>
<dbReference type="Gene3D" id="3.40.50.10330">
    <property type="entry name" value="Probable inorganic polyphosphate/atp-NAD kinase, domain 1"/>
    <property type="match status" value="1"/>
</dbReference>
<dbReference type="PROSITE" id="PS50146">
    <property type="entry name" value="DAGK"/>
    <property type="match status" value="1"/>
</dbReference>
<dbReference type="Proteomes" id="UP000051859">
    <property type="component" value="Unassembled WGS sequence"/>
</dbReference>
<accession>A0A0R2L324</accession>
<keyword evidence="3" id="KW-0808">Transferase</keyword>
<dbReference type="NCBIfam" id="TIGR00147">
    <property type="entry name" value="YegS/Rv2252/BmrU family lipid kinase"/>
    <property type="match status" value="1"/>
</dbReference>
<comment type="cofactor">
    <cofactor evidence="1">
        <name>Mg(2+)</name>
        <dbReference type="ChEBI" id="CHEBI:18420"/>
    </cofactor>
</comment>
<dbReference type="PANTHER" id="PTHR12358:SF54">
    <property type="entry name" value="SPHINGOSINE KINASE RELATED PROTEIN"/>
    <property type="match status" value="1"/>
</dbReference>
<dbReference type="InterPro" id="IPR017438">
    <property type="entry name" value="ATP-NAD_kinase_N"/>
</dbReference>
<feature type="domain" description="DAGKc" evidence="9">
    <location>
        <begin position="2"/>
        <end position="137"/>
    </location>
</feature>
<reference evidence="10 11" key="1">
    <citation type="journal article" date="2015" name="Genome Announc.">
        <title>Expanding the biotechnology potential of lactobacilli through comparative genomics of 213 strains and associated genera.</title>
        <authorList>
            <person name="Sun Z."/>
            <person name="Harris H.M."/>
            <person name="McCann A."/>
            <person name="Guo C."/>
            <person name="Argimon S."/>
            <person name="Zhang W."/>
            <person name="Yang X."/>
            <person name="Jeffery I.B."/>
            <person name="Cooney J.C."/>
            <person name="Kagawa T.F."/>
            <person name="Liu W."/>
            <person name="Song Y."/>
            <person name="Salvetti E."/>
            <person name="Wrobel A."/>
            <person name="Rasinkangas P."/>
            <person name="Parkhill J."/>
            <person name="Rea M.C."/>
            <person name="O'Sullivan O."/>
            <person name="Ritari J."/>
            <person name="Douillard F.P."/>
            <person name="Paul Ross R."/>
            <person name="Yang R."/>
            <person name="Briner A.E."/>
            <person name="Felis G.E."/>
            <person name="de Vos W.M."/>
            <person name="Barrangou R."/>
            <person name="Klaenhammer T.R."/>
            <person name="Caufield P.W."/>
            <person name="Cui Y."/>
            <person name="Zhang H."/>
            <person name="O'Toole P.W."/>
        </authorList>
    </citation>
    <scope>NUCLEOTIDE SEQUENCE [LARGE SCALE GENOMIC DNA]</scope>
    <source>
        <strain evidence="10 11">DSM 18001</strain>
    </source>
</reference>
<dbReference type="AlphaFoldDB" id="A0A0R2L324"/>
<keyword evidence="7" id="KW-0443">Lipid metabolism</keyword>
<evidence type="ECO:0000256" key="5">
    <source>
        <dbReference type="ARBA" id="ARBA00022777"/>
    </source>
</evidence>
<dbReference type="PATRIC" id="fig|331679.3.peg.1667"/>
<dbReference type="InterPro" id="IPR050187">
    <property type="entry name" value="Lipid_Phosphate_FormReg"/>
</dbReference>
<keyword evidence="4" id="KW-0547">Nucleotide-binding</keyword>
<dbReference type="Pfam" id="PF19279">
    <property type="entry name" value="YegS_C"/>
    <property type="match status" value="1"/>
</dbReference>
<protein>
    <submittedName>
        <fullName evidence="10">Diacylglycerol kinase family protein</fullName>
    </submittedName>
</protein>